<feature type="transmembrane region" description="Helical" evidence="8">
    <location>
        <begin position="323"/>
        <end position="343"/>
    </location>
</feature>
<keyword evidence="6 8" id="KW-0472">Membrane</keyword>
<comment type="caution">
    <text evidence="10">The sequence shown here is derived from an EMBL/GenBank/DDBJ whole genome shotgun (WGS) entry which is preliminary data.</text>
</comment>
<dbReference type="Gene3D" id="1.20.1250.20">
    <property type="entry name" value="MFS general substrate transporter like domains"/>
    <property type="match status" value="2"/>
</dbReference>
<evidence type="ECO:0000313" key="10">
    <source>
        <dbReference type="EMBL" id="MDV6298346.1"/>
    </source>
</evidence>
<dbReference type="EMBL" id="JAWLKJ010000001">
    <property type="protein sequence ID" value="MDV6298346.1"/>
    <property type="molecule type" value="Genomic_DNA"/>
</dbReference>
<proteinExistence type="predicted"/>
<keyword evidence="2" id="KW-0813">Transport</keyword>
<feature type="transmembrane region" description="Helical" evidence="8">
    <location>
        <begin position="380"/>
        <end position="398"/>
    </location>
</feature>
<evidence type="ECO:0000256" key="5">
    <source>
        <dbReference type="ARBA" id="ARBA00022989"/>
    </source>
</evidence>
<evidence type="ECO:0000256" key="6">
    <source>
        <dbReference type="ARBA" id="ARBA00023136"/>
    </source>
</evidence>
<dbReference type="PANTHER" id="PTHR43045:SF2">
    <property type="entry name" value="INNER MEMBRANE METABOLITE TRANSPORT PROTEIN YHJE"/>
    <property type="match status" value="1"/>
</dbReference>
<sequence length="491" mass="51941">MTATNLPAGGTAPQSPNPSAEPKKTSLTKVAAASSIGTTIEWYDFFIYGTAAALVFPTLFFPGQDAAAATLSSFATFAVAFFARPVGAALFGHFGDRIGRKRTLVWTLMIMGVATVFIGLLPGYGTGAFGMFEGGIGIWAPTLLVVCRFFQGFAVGGEWAGATLLTAEYAPQGKRGMMGMWPQLGVAFAFFLSSGTFLLFSLIAGDGADVDSPFMQYGWRIPFLLSAVLVLIGLWIRISIEETPVFRQTQERQAREAAATEAADKAANRAPAPKTLPFADAIRHQWKEILIAGGALTSLFSLFYMGTSFLTNYATKNLEHTRPFVLGMGMLAALIFGAAIALSAMYSDRIGRKKVIGTSVALAVVWTLFVFPILDTGSPIAFAVVLFVTLIIFGIAYGPAGALLPELFQARYRYTGAGLGYNLAGILGGALPPLAAAAMVAAGNTLGVGIMLSLLSAMSMLCVVAMTESSKNEMHADSEITEDRVLATEVP</sequence>
<evidence type="ECO:0000256" key="7">
    <source>
        <dbReference type="SAM" id="MobiDB-lite"/>
    </source>
</evidence>
<evidence type="ECO:0000256" key="1">
    <source>
        <dbReference type="ARBA" id="ARBA00004651"/>
    </source>
</evidence>
<dbReference type="InterPro" id="IPR020846">
    <property type="entry name" value="MFS_dom"/>
</dbReference>
<keyword evidence="4 8" id="KW-0812">Transmembrane</keyword>
<dbReference type="InterPro" id="IPR005829">
    <property type="entry name" value="Sugar_transporter_CS"/>
</dbReference>
<dbReference type="SUPFAM" id="SSF103473">
    <property type="entry name" value="MFS general substrate transporter"/>
    <property type="match status" value="1"/>
</dbReference>
<feature type="transmembrane region" description="Helical" evidence="8">
    <location>
        <begin position="42"/>
        <end position="61"/>
    </location>
</feature>
<feature type="transmembrane region" description="Helical" evidence="8">
    <location>
        <begin position="289"/>
        <end position="311"/>
    </location>
</feature>
<dbReference type="InterPro" id="IPR005828">
    <property type="entry name" value="MFS_sugar_transport-like"/>
</dbReference>
<feature type="domain" description="Major facilitator superfamily (MFS) profile" evidence="9">
    <location>
        <begin position="30"/>
        <end position="471"/>
    </location>
</feature>
<dbReference type="AlphaFoldDB" id="A0AAE4U216"/>
<gene>
    <name evidence="10" type="ORF">R3P82_04390</name>
</gene>
<evidence type="ECO:0000256" key="3">
    <source>
        <dbReference type="ARBA" id="ARBA00022475"/>
    </source>
</evidence>
<dbReference type="GO" id="GO:0005886">
    <property type="term" value="C:plasma membrane"/>
    <property type="evidence" value="ECO:0007669"/>
    <property type="project" value="UniProtKB-SubCell"/>
</dbReference>
<organism evidence="10 11">
    <name type="scientific">Dietzia maris</name>
    <dbReference type="NCBI Taxonomy" id="37915"/>
    <lineage>
        <taxon>Bacteria</taxon>
        <taxon>Bacillati</taxon>
        <taxon>Actinomycetota</taxon>
        <taxon>Actinomycetes</taxon>
        <taxon>Mycobacteriales</taxon>
        <taxon>Dietziaceae</taxon>
        <taxon>Dietzia</taxon>
    </lineage>
</organism>
<evidence type="ECO:0000259" key="9">
    <source>
        <dbReference type="PROSITE" id="PS50850"/>
    </source>
</evidence>
<evidence type="ECO:0000256" key="4">
    <source>
        <dbReference type="ARBA" id="ARBA00022692"/>
    </source>
</evidence>
<dbReference type="Pfam" id="PF00083">
    <property type="entry name" value="Sugar_tr"/>
    <property type="match status" value="1"/>
</dbReference>
<dbReference type="PROSITE" id="PS00216">
    <property type="entry name" value="SUGAR_TRANSPORT_1"/>
    <property type="match status" value="1"/>
</dbReference>
<protein>
    <submittedName>
        <fullName evidence="10">MFS transporter</fullName>
    </submittedName>
</protein>
<feature type="transmembrane region" description="Helical" evidence="8">
    <location>
        <begin position="446"/>
        <end position="466"/>
    </location>
</feature>
<keyword evidence="5 8" id="KW-1133">Transmembrane helix</keyword>
<feature type="transmembrane region" description="Helical" evidence="8">
    <location>
        <begin position="419"/>
        <end position="440"/>
    </location>
</feature>
<dbReference type="PROSITE" id="PS50850">
    <property type="entry name" value="MFS"/>
    <property type="match status" value="1"/>
</dbReference>
<comment type="subcellular location">
    <subcellularLocation>
        <location evidence="1">Cell membrane</location>
        <topology evidence="1">Multi-pass membrane protein</topology>
    </subcellularLocation>
</comment>
<name>A0AAE4U216_9ACTN</name>
<dbReference type="RefSeq" id="WP_067716731.1">
    <property type="nucleotide sequence ID" value="NZ_JAWLKJ010000001.1"/>
</dbReference>
<accession>A0AAE4U216</accession>
<evidence type="ECO:0000256" key="8">
    <source>
        <dbReference type="SAM" id="Phobius"/>
    </source>
</evidence>
<feature type="transmembrane region" description="Helical" evidence="8">
    <location>
        <begin position="217"/>
        <end position="238"/>
    </location>
</feature>
<dbReference type="CDD" id="cd17369">
    <property type="entry name" value="MFS_ShiA_like"/>
    <property type="match status" value="1"/>
</dbReference>
<evidence type="ECO:0000256" key="2">
    <source>
        <dbReference type="ARBA" id="ARBA00022448"/>
    </source>
</evidence>
<feature type="transmembrane region" description="Helical" evidence="8">
    <location>
        <begin position="136"/>
        <end position="155"/>
    </location>
</feature>
<feature type="transmembrane region" description="Helical" evidence="8">
    <location>
        <begin position="67"/>
        <end position="91"/>
    </location>
</feature>
<keyword evidence="3" id="KW-1003">Cell membrane</keyword>
<dbReference type="InterPro" id="IPR036259">
    <property type="entry name" value="MFS_trans_sf"/>
</dbReference>
<dbReference type="PANTHER" id="PTHR43045">
    <property type="entry name" value="SHIKIMATE TRANSPORTER"/>
    <property type="match status" value="1"/>
</dbReference>
<reference evidence="10" key="1">
    <citation type="submission" date="2023-10" db="EMBL/GenBank/DDBJ databases">
        <title>Development of a sustainable strategy for remediation of hydrocarbon-contaminated territories based on the waste exchange concept.</title>
        <authorList>
            <person name="Krivoruchko A."/>
        </authorList>
    </citation>
    <scope>NUCLEOTIDE SEQUENCE</scope>
    <source>
        <strain evidence="10">IEGM 1175</strain>
    </source>
</reference>
<dbReference type="Proteomes" id="UP001185873">
    <property type="component" value="Unassembled WGS sequence"/>
</dbReference>
<feature type="transmembrane region" description="Helical" evidence="8">
    <location>
        <begin position="184"/>
        <end position="205"/>
    </location>
</feature>
<feature type="transmembrane region" description="Helical" evidence="8">
    <location>
        <begin position="103"/>
        <end position="124"/>
    </location>
</feature>
<evidence type="ECO:0000313" key="11">
    <source>
        <dbReference type="Proteomes" id="UP001185873"/>
    </source>
</evidence>
<feature type="region of interest" description="Disordered" evidence="7">
    <location>
        <begin position="1"/>
        <end position="24"/>
    </location>
</feature>
<dbReference type="PROSITE" id="PS00217">
    <property type="entry name" value="SUGAR_TRANSPORT_2"/>
    <property type="match status" value="1"/>
</dbReference>
<dbReference type="GO" id="GO:0022857">
    <property type="term" value="F:transmembrane transporter activity"/>
    <property type="evidence" value="ECO:0007669"/>
    <property type="project" value="InterPro"/>
</dbReference>
<feature type="transmembrane region" description="Helical" evidence="8">
    <location>
        <begin position="355"/>
        <end position="374"/>
    </location>
</feature>